<reference evidence="2" key="1">
    <citation type="submission" date="2013-05" db="EMBL/GenBank/DDBJ databases">
        <title>The Genome sequence of Mucor circinelloides f. circinelloides 1006PhL.</title>
        <authorList>
            <consortium name="The Broad Institute Genomics Platform"/>
            <person name="Cuomo C."/>
            <person name="Earl A."/>
            <person name="Findley K."/>
            <person name="Lee S.C."/>
            <person name="Walker B."/>
            <person name="Young S."/>
            <person name="Zeng Q."/>
            <person name="Gargeya S."/>
            <person name="Fitzgerald M."/>
            <person name="Haas B."/>
            <person name="Abouelleil A."/>
            <person name="Allen A.W."/>
            <person name="Alvarado L."/>
            <person name="Arachchi H.M."/>
            <person name="Berlin A.M."/>
            <person name="Chapman S.B."/>
            <person name="Gainer-Dewar J."/>
            <person name="Goldberg J."/>
            <person name="Griggs A."/>
            <person name="Gujja S."/>
            <person name="Hansen M."/>
            <person name="Howarth C."/>
            <person name="Imamovic A."/>
            <person name="Ireland A."/>
            <person name="Larimer J."/>
            <person name="McCowan C."/>
            <person name="Murphy C."/>
            <person name="Pearson M."/>
            <person name="Poon T.W."/>
            <person name="Priest M."/>
            <person name="Roberts A."/>
            <person name="Saif S."/>
            <person name="Shea T."/>
            <person name="Sisk P."/>
            <person name="Sykes S."/>
            <person name="Wortman J."/>
            <person name="Nusbaum C."/>
            <person name="Birren B."/>
        </authorList>
    </citation>
    <scope>NUCLEOTIDE SEQUENCE [LARGE SCALE GENOMIC DNA]</scope>
    <source>
        <strain evidence="2">1006PhL</strain>
    </source>
</reference>
<dbReference type="EMBL" id="KE124161">
    <property type="protein sequence ID" value="EPB81608.1"/>
    <property type="molecule type" value="Genomic_DNA"/>
</dbReference>
<evidence type="ECO:0000313" key="2">
    <source>
        <dbReference type="Proteomes" id="UP000014254"/>
    </source>
</evidence>
<organism evidence="1 2">
    <name type="scientific">Mucor circinelloides f. circinelloides (strain 1006PhL)</name>
    <name type="common">Mucormycosis agent</name>
    <name type="synonym">Calyptromyces circinelloides</name>
    <dbReference type="NCBI Taxonomy" id="1220926"/>
    <lineage>
        <taxon>Eukaryota</taxon>
        <taxon>Fungi</taxon>
        <taxon>Fungi incertae sedis</taxon>
        <taxon>Mucoromycota</taxon>
        <taxon>Mucoromycotina</taxon>
        <taxon>Mucoromycetes</taxon>
        <taxon>Mucorales</taxon>
        <taxon>Mucorineae</taxon>
        <taxon>Mucoraceae</taxon>
        <taxon>Mucor</taxon>
    </lineage>
</organism>
<name>S2JGF5_MUCC1</name>
<protein>
    <submittedName>
        <fullName evidence="1">Uncharacterized protein</fullName>
    </submittedName>
</protein>
<dbReference type="eggNOG" id="ENOG502TASW">
    <property type="taxonomic scope" value="Eukaryota"/>
</dbReference>
<dbReference type="InParanoid" id="S2JGF5"/>
<gene>
    <name evidence="1" type="ORF">HMPREF1544_11676</name>
</gene>
<dbReference type="AlphaFoldDB" id="S2JGF5"/>
<dbReference type="OrthoDB" id="2257025at2759"/>
<evidence type="ECO:0000313" key="1">
    <source>
        <dbReference type="EMBL" id="EPB81608.1"/>
    </source>
</evidence>
<dbReference type="VEuPathDB" id="FungiDB:HMPREF1544_11676"/>
<accession>S2JGF5</accession>
<keyword evidence="2" id="KW-1185">Reference proteome</keyword>
<sequence>MSTEGETDALFLSLPFANRPRTDLVCKRILQNDEVKNAIEAVIGRKAIDHYWSRLTEWPNRMKSDLLYATAMQEPYFEQNNQDQVKAIFFKFPCYPWANQCFLLSKELISSHMEKMPLNPIVVLGSFFIEQKQSLADHAHRHDRFLQHLYSSAKHIFQK</sequence>
<proteinExistence type="predicted"/>
<dbReference type="Proteomes" id="UP000014254">
    <property type="component" value="Unassembled WGS sequence"/>
</dbReference>